<protein>
    <submittedName>
        <fullName evidence="1">Uncharacterized protein</fullName>
    </submittedName>
</protein>
<accession>A0A8K0CSK8</accession>
<gene>
    <name evidence="1" type="ORF">ILUMI_17308</name>
</gene>
<comment type="caution">
    <text evidence="1">The sequence shown here is derived from an EMBL/GenBank/DDBJ whole genome shotgun (WGS) entry which is preliminary data.</text>
</comment>
<evidence type="ECO:0000313" key="2">
    <source>
        <dbReference type="Proteomes" id="UP000801492"/>
    </source>
</evidence>
<dbReference type="Proteomes" id="UP000801492">
    <property type="component" value="Unassembled WGS sequence"/>
</dbReference>
<sequence>QIEDQQEYWNLIIAYGPNEDNAVGVKESFYEEKEKWEKKEKEHRIPTGEE</sequence>
<organism evidence="1 2">
    <name type="scientific">Ignelater luminosus</name>
    <name type="common">Cucubano</name>
    <name type="synonym">Pyrophorus luminosus</name>
    <dbReference type="NCBI Taxonomy" id="2038154"/>
    <lineage>
        <taxon>Eukaryota</taxon>
        <taxon>Metazoa</taxon>
        <taxon>Ecdysozoa</taxon>
        <taxon>Arthropoda</taxon>
        <taxon>Hexapoda</taxon>
        <taxon>Insecta</taxon>
        <taxon>Pterygota</taxon>
        <taxon>Neoptera</taxon>
        <taxon>Endopterygota</taxon>
        <taxon>Coleoptera</taxon>
        <taxon>Polyphaga</taxon>
        <taxon>Elateriformia</taxon>
        <taxon>Elateroidea</taxon>
        <taxon>Elateridae</taxon>
        <taxon>Agrypninae</taxon>
        <taxon>Pyrophorini</taxon>
        <taxon>Ignelater</taxon>
    </lineage>
</organism>
<keyword evidence="2" id="KW-1185">Reference proteome</keyword>
<proteinExistence type="predicted"/>
<feature type="non-terminal residue" evidence="1">
    <location>
        <position position="1"/>
    </location>
</feature>
<dbReference type="AlphaFoldDB" id="A0A8K0CSK8"/>
<name>A0A8K0CSK8_IGNLU</name>
<dbReference type="EMBL" id="VTPC01073111">
    <property type="protein sequence ID" value="KAF2888865.1"/>
    <property type="molecule type" value="Genomic_DNA"/>
</dbReference>
<evidence type="ECO:0000313" key="1">
    <source>
        <dbReference type="EMBL" id="KAF2888865.1"/>
    </source>
</evidence>
<reference evidence="1" key="1">
    <citation type="submission" date="2019-08" db="EMBL/GenBank/DDBJ databases">
        <title>The genome of the North American firefly Photinus pyralis.</title>
        <authorList>
            <consortium name="Photinus pyralis genome working group"/>
            <person name="Fallon T.R."/>
            <person name="Sander Lower S.E."/>
            <person name="Weng J.-K."/>
        </authorList>
    </citation>
    <scope>NUCLEOTIDE SEQUENCE</scope>
    <source>
        <strain evidence="1">TRF0915ILg1</strain>
        <tissue evidence="1">Whole body</tissue>
    </source>
</reference>